<dbReference type="Proteomes" id="UP000183994">
    <property type="component" value="Unassembled WGS sequence"/>
</dbReference>
<accession>A0A1M6N7F1</accession>
<dbReference type="AlphaFoldDB" id="A0A1M6N7F1"/>
<sequence length="41" mass="4586">MKTVILIVCASMHAACAAHQPFQIHASRFQTETDRVQMDQA</sequence>
<gene>
    <name evidence="2" type="ORF">SAMN02745216_02540</name>
</gene>
<name>A0A1M6N7F1_9BACT</name>
<dbReference type="EMBL" id="FQZU01000014">
    <property type="protein sequence ID" value="SHJ91611.1"/>
    <property type="molecule type" value="Genomic_DNA"/>
</dbReference>
<keyword evidence="1" id="KW-0732">Signal</keyword>
<evidence type="ECO:0000313" key="2">
    <source>
        <dbReference type="EMBL" id="SHJ91611.1"/>
    </source>
</evidence>
<feature type="chain" id="PRO_5012296837" evidence="1">
    <location>
        <begin position="18"/>
        <end position="41"/>
    </location>
</feature>
<protein>
    <submittedName>
        <fullName evidence="2">Uncharacterized protein</fullName>
    </submittedName>
</protein>
<reference evidence="3" key="1">
    <citation type="submission" date="2016-11" db="EMBL/GenBank/DDBJ databases">
        <authorList>
            <person name="Varghese N."/>
            <person name="Submissions S."/>
        </authorList>
    </citation>
    <scope>NUCLEOTIDE SEQUENCE [LARGE SCALE GENOMIC DNA]</scope>
    <source>
        <strain evidence="3">DSM 16219</strain>
    </source>
</reference>
<evidence type="ECO:0000313" key="3">
    <source>
        <dbReference type="Proteomes" id="UP000183994"/>
    </source>
</evidence>
<organism evidence="2 3">
    <name type="scientific">Desulfatibacillum alkenivorans DSM 16219</name>
    <dbReference type="NCBI Taxonomy" id="1121393"/>
    <lineage>
        <taxon>Bacteria</taxon>
        <taxon>Pseudomonadati</taxon>
        <taxon>Thermodesulfobacteriota</taxon>
        <taxon>Desulfobacteria</taxon>
        <taxon>Desulfobacterales</taxon>
        <taxon>Desulfatibacillaceae</taxon>
        <taxon>Desulfatibacillum</taxon>
    </lineage>
</organism>
<evidence type="ECO:0000256" key="1">
    <source>
        <dbReference type="SAM" id="SignalP"/>
    </source>
</evidence>
<proteinExistence type="predicted"/>
<keyword evidence="3" id="KW-1185">Reference proteome</keyword>
<feature type="signal peptide" evidence="1">
    <location>
        <begin position="1"/>
        <end position="17"/>
    </location>
</feature>